<protein>
    <submittedName>
        <fullName evidence="1">Gp40</fullName>
    </submittedName>
</protein>
<sequence length="124" mass="13956">MITYDDPSIGGTNLLPAGNNYHETFRDARTVDWSEPGLRVTRFRIVSDPGFGAWDVSYCHGYIGDEPVHVELPFDQLAKHSFKYRDRDGNIRKGGWKAHLIAWGKKEGVNVSRLGFFAAVSTLN</sequence>
<dbReference type="GeneID" id="3342420"/>
<proteinExistence type="predicted"/>
<evidence type="ECO:0000313" key="2">
    <source>
        <dbReference type="Proteomes" id="UP000000993"/>
    </source>
</evidence>
<name>Q5DN65_9CAUD</name>
<dbReference type="Proteomes" id="UP000000993">
    <property type="component" value="Segment"/>
</dbReference>
<evidence type="ECO:0000313" key="1">
    <source>
        <dbReference type="EMBL" id="AAT69516.1"/>
    </source>
</evidence>
<gene>
    <name evidence="1" type="ORF">JL001p40</name>
</gene>
<keyword evidence="2" id="KW-1185">Reference proteome</keyword>
<organism evidence="1 2">
    <name type="scientific">Alphaproteobacteria phage PhiJL001</name>
    <dbReference type="NCBI Taxonomy" id="2681607"/>
    <lineage>
        <taxon>Viruses</taxon>
        <taxon>Duplodnaviria</taxon>
        <taxon>Heunggongvirae</taxon>
        <taxon>Uroviricota</taxon>
        <taxon>Caudoviricetes</taxon>
        <taxon>Mesyanzhinovviridae</taxon>
        <taxon>Keylargovirus</taxon>
        <taxon>Keylargovirus JL001</taxon>
    </lineage>
</organism>
<dbReference type="RefSeq" id="YP_223964.1">
    <property type="nucleotide sequence ID" value="NC_006938.1"/>
</dbReference>
<dbReference type="EMBL" id="AY576273">
    <property type="protein sequence ID" value="AAT69516.1"/>
    <property type="molecule type" value="Genomic_DNA"/>
</dbReference>
<accession>Q5DN65</accession>
<reference evidence="1 2" key="1">
    <citation type="journal article" date="2005" name="Appl. Environ. Microbiol.">
        <title>Genomic analysis of bacteriophage PhiJL001: insights into its interaction with a sponge-associated alpha-proteobacterium.</title>
        <authorList>
            <person name="Lohr J.E."/>
            <person name="Chen F."/>
            <person name="Hill R.T."/>
        </authorList>
    </citation>
    <scope>NUCLEOTIDE SEQUENCE</scope>
</reference>
<dbReference type="KEGG" id="vg:3342420"/>